<evidence type="ECO:0008006" key="4">
    <source>
        <dbReference type="Google" id="ProtNLM"/>
    </source>
</evidence>
<reference evidence="2" key="1">
    <citation type="submission" date="2023-08" db="EMBL/GenBank/DDBJ databases">
        <authorList>
            <person name="Audoor S."/>
            <person name="Bilcke G."/>
        </authorList>
    </citation>
    <scope>NUCLEOTIDE SEQUENCE</scope>
</reference>
<keyword evidence="3" id="KW-1185">Reference proteome</keyword>
<keyword evidence="1" id="KW-0812">Transmembrane</keyword>
<dbReference type="CDD" id="cd00257">
    <property type="entry name" value="beta-trefoil_FSCN-like"/>
    <property type="match status" value="1"/>
</dbReference>
<evidence type="ECO:0000256" key="1">
    <source>
        <dbReference type="SAM" id="Phobius"/>
    </source>
</evidence>
<sequence>MITNAMEFPCVEATRCYIAEKEHGLRLCYNNHNGKKQKDDDSIVGTLSFTSSRGSEAEWYVHMETTSTHSFFHEETKLGQEERILQLAHCQTGHFLCVTSEGGVGIQAKPSKDTKWTMENNFATLNDDPDCKASFHLRSSLGKLLRITKSGQKKNKLIPEGFLSPAFLQGGLIPGTTCEYQVSTVDNDDFEDEDNSSAESSSAAVFELEFTSGELCFVSNPVLHSQIRCNPLGQLSLTQKSACQEVWRFIEVGNGGALVIATWSHAQTFYLSSDGDGNVFTTKNRLGHNERWKLERTENGARIVSVAHKGRYLSVGNDDGEALFRTTTQPNDYAKWHTEAAHSNTYHLQSIFVTSLKEDAPYISSDRKGRASLSKHKRDWEEWKLERFDDDYVTLYSKKHEQYLGSNSVGEVTTTKKVGEWSLWSIEQSTYGGIYLKSKTYQRRLAVVGEGEMSTLCTTKEQYSSHETWRLEPCLPFFLSPTKIAAMASAGVLGLALTVAMPYALLGIVEVGAAEAAGLTALRVLVGAGMVGTTGVCVVDTDPSAAMPSSPTAMEDYLVASCRPICAWQNW</sequence>
<proteinExistence type="predicted"/>
<dbReference type="InterPro" id="IPR008999">
    <property type="entry name" value="Actin-crosslinking"/>
</dbReference>
<dbReference type="AlphaFoldDB" id="A0AAD2G8P3"/>
<protein>
    <recommendedName>
        <fullName evidence="4">Fascin</fullName>
    </recommendedName>
</protein>
<dbReference type="Gene3D" id="2.80.10.50">
    <property type="match status" value="2"/>
</dbReference>
<evidence type="ECO:0000313" key="3">
    <source>
        <dbReference type="Proteomes" id="UP001295423"/>
    </source>
</evidence>
<dbReference type="EMBL" id="CAKOGP040002280">
    <property type="protein sequence ID" value="CAJ1966407.1"/>
    <property type="molecule type" value="Genomic_DNA"/>
</dbReference>
<dbReference type="SUPFAM" id="SSF50405">
    <property type="entry name" value="Actin-crosslinking proteins"/>
    <property type="match status" value="1"/>
</dbReference>
<dbReference type="InterPro" id="IPR035992">
    <property type="entry name" value="Ricin_B-like_lectins"/>
</dbReference>
<keyword evidence="1" id="KW-0472">Membrane</keyword>
<dbReference type="SUPFAM" id="SSF50370">
    <property type="entry name" value="Ricin B-like lectins"/>
    <property type="match status" value="1"/>
</dbReference>
<dbReference type="Proteomes" id="UP001295423">
    <property type="component" value="Unassembled WGS sequence"/>
</dbReference>
<gene>
    <name evidence="2" type="ORF">CYCCA115_LOCUS21991</name>
</gene>
<keyword evidence="1" id="KW-1133">Transmembrane helix</keyword>
<comment type="caution">
    <text evidence="2">The sequence shown here is derived from an EMBL/GenBank/DDBJ whole genome shotgun (WGS) entry which is preliminary data.</text>
</comment>
<feature type="transmembrane region" description="Helical" evidence="1">
    <location>
        <begin position="484"/>
        <end position="506"/>
    </location>
</feature>
<accession>A0AAD2G8P3</accession>
<evidence type="ECO:0000313" key="2">
    <source>
        <dbReference type="EMBL" id="CAJ1966407.1"/>
    </source>
</evidence>
<organism evidence="2 3">
    <name type="scientific">Cylindrotheca closterium</name>
    <dbReference type="NCBI Taxonomy" id="2856"/>
    <lineage>
        <taxon>Eukaryota</taxon>
        <taxon>Sar</taxon>
        <taxon>Stramenopiles</taxon>
        <taxon>Ochrophyta</taxon>
        <taxon>Bacillariophyta</taxon>
        <taxon>Bacillariophyceae</taxon>
        <taxon>Bacillariophycidae</taxon>
        <taxon>Bacillariales</taxon>
        <taxon>Bacillariaceae</taxon>
        <taxon>Cylindrotheca</taxon>
    </lineage>
</organism>
<name>A0AAD2G8P3_9STRA</name>